<evidence type="ECO:0000256" key="12">
    <source>
        <dbReference type="ARBA" id="ARBA00023136"/>
    </source>
</evidence>
<dbReference type="GO" id="GO:0005576">
    <property type="term" value="C:extracellular region"/>
    <property type="evidence" value="ECO:0007669"/>
    <property type="project" value="UniProtKB-SubCell"/>
</dbReference>
<dbReference type="EC" id="2.7.8.-" evidence="15"/>
<dbReference type="Gene3D" id="3.30.870.10">
    <property type="entry name" value="Endonuclease Chain A"/>
    <property type="match status" value="2"/>
</dbReference>
<dbReference type="InterPro" id="IPR027379">
    <property type="entry name" value="CLS_N"/>
</dbReference>
<evidence type="ECO:0000256" key="2">
    <source>
        <dbReference type="ARBA" id="ARBA00004613"/>
    </source>
</evidence>
<feature type="transmembrane region" description="Helical" evidence="16">
    <location>
        <begin position="6"/>
        <end position="26"/>
    </location>
</feature>
<dbReference type="GO" id="GO:0008808">
    <property type="term" value="F:cardiolipin synthase activity"/>
    <property type="evidence" value="ECO:0007669"/>
    <property type="project" value="UniProtKB-UniRule"/>
</dbReference>
<evidence type="ECO:0000256" key="5">
    <source>
        <dbReference type="ARBA" id="ARBA00022516"/>
    </source>
</evidence>
<dbReference type="Proteomes" id="UP000058599">
    <property type="component" value="Chromosome"/>
</dbReference>
<dbReference type="PROSITE" id="PS50035">
    <property type="entry name" value="PLD"/>
    <property type="match status" value="2"/>
</dbReference>
<keyword evidence="19" id="KW-1185">Reference proteome</keyword>
<feature type="domain" description="PLD phosphodiesterase" evidence="17">
    <location>
        <begin position="394"/>
        <end position="421"/>
    </location>
</feature>
<dbReference type="AlphaFoldDB" id="A0AA86L3N5"/>
<dbReference type="GO" id="GO:0005886">
    <property type="term" value="C:plasma membrane"/>
    <property type="evidence" value="ECO:0007669"/>
    <property type="project" value="UniProtKB-SubCell"/>
</dbReference>
<evidence type="ECO:0000256" key="13">
    <source>
        <dbReference type="ARBA" id="ARBA00023209"/>
    </source>
</evidence>
<dbReference type="CDD" id="cd09158">
    <property type="entry name" value="PLDc_EcCLS_like_2"/>
    <property type="match status" value="1"/>
</dbReference>
<dbReference type="CDD" id="cd09152">
    <property type="entry name" value="PLDc_EcCLS_like_1"/>
    <property type="match status" value="1"/>
</dbReference>
<evidence type="ECO:0000256" key="14">
    <source>
        <dbReference type="ARBA" id="ARBA00023264"/>
    </source>
</evidence>
<evidence type="ECO:0000256" key="4">
    <source>
        <dbReference type="ARBA" id="ARBA00022475"/>
    </source>
</evidence>
<dbReference type="Pfam" id="PF13091">
    <property type="entry name" value="PLDc_2"/>
    <property type="match status" value="2"/>
</dbReference>
<dbReference type="RefSeq" id="WP_067184935.1">
    <property type="nucleotide sequence ID" value="NZ_CP012199.1"/>
</dbReference>
<keyword evidence="5" id="KW-0444">Lipid biosynthesis</keyword>
<keyword evidence="11" id="KW-0443">Lipid metabolism</keyword>
<keyword evidence="13" id="KW-0594">Phospholipid biosynthesis</keyword>
<evidence type="ECO:0000256" key="7">
    <source>
        <dbReference type="ARBA" id="ARBA00022679"/>
    </source>
</evidence>
<dbReference type="GO" id="GO:0032049">
    <property type="term" value="P:cardiolipin biosynthetic process"/>
    <property type="evidence" value="ECO:0007669"/>
    <property type="project" value="UniProtKB-UniRule"/>
</dbReference>
<accession>A0AA86L3N5</accession>
<keyword evidence="12 16" id="KW-0472">Membrane</keyword>
<evidence type="ECO:0000256" key="10">
    <source>
        <dbReference type="ARBA" id="ARBA00022989"/>
    </source>
</evidence>
<sequence>MRSDIAFVLTILWIAVYATVIARILLRPQREPASRLAWLIAAIAVPVVGVVAYLLLGEARISAKRRARYRQIEAHLPHPSEKAAARRKLAKTPYAAPFALAETVNALPPTLGNRAHLAADGNAAIREMVADIDAAKSTVHLCFYIWLADNNGFRIKDALIRTAQRGVKVRVLADALGSRGFIRSAHWIALRNAGVDARIALPIGGLVWTLIRGRFDLRNHRKQLIVDNRIAWCGSQNLADPEFRIKSRYAPWIDIMTRWEGPVVRDCQFVFAADWESEHGDDISDLLGDAAEPPPAADPGIAAQVIGTGPNLSYPAMTACFTSLIHAARRELVITTPYFVPDEQLICALLDTARRGVATTMILPRRNDSRIVANTSRSYYEPLIAAGVRLYEFGPGLLHAKTMVVDGEVVLIGSANLDRRSFELNFENNILFADQRFAADIRARQDAYLAQSTPVTAETIANVGTVRRLWQNLVATLSPLL</sequence>
<dbReference type="InterPro" id="IPR022924">
    <property type="entry name" value="Cardiolipin_synthase"/>
</dbReference>
<dbReference type="InterPro" id="IPR025202">
    <property type="entry name" value="PLD-like_dom"/>
</dbReference>
<dbReference type="NCBIfam" id="TIGR04265">
    <property type="entry name" value="bac_cardiolipin"/>
    <property type="match status" value="1"/>
</dbReference>
<evidence type="ECO:0000313" key="19">
    <source>
        <dbReference type="Proteomes" id="UP000058599"/>
    </source>
</evidence>
<comment type="subcellular location">
    <subcellularLocation>
        <location evidence="3">Cell membrane</location>
        <topology evidence="3">Multi-pass membrane protein</topology>
    </subcellularLocation>
    <subcellularLocation>
        <location evidence="2">Secreted</location>
    </subcellularLocation>
</comment>
<keyword evidence="10 16" id="KW-1133">Transmembrane helix</keyword>
<keyword evidence="14" id="KW-1208">Phospholipid metabolism</keyword>
<dbReference type="PANTHER" id="PTHR21248">
    <property type="entry name" value="CARDIOLIPIN SYNTHASE"/>
    <property type="match status" value="1"/>
</dbReference>
<dbReference type="SMART" id="SM00155">
    <property type="entry name" value="PLDc"/>
    <property type="match status" value="2"/>
</dbReference>
<keyword evidence="9" id="KW-0677">Repeat</keyword>
<evidence type="ECO:0000256" key="15">
    <source>
        <dbReference type="NCBIfam" id="TIGR04265"/>
    </source>
</evidence>
<evidence type="ECO:0000256" key="1">
    <source>
        <dbReference type="ARBA" id="ARBA00003145"/>
    </source>
</evidence>
<protein>
    <recommendedName>
        <fullName evidence="15">Cardiolipin synthase</fullName>
        <ecNumber evidence="15">2.7.8.-</ecNumber>
    </recommendedName>
</protein>
<evidence type="ECO:0000313" key="18">
    <source>
        <dbReference type="EMBL" id="AMG75324.1"/>
    </source>
</evidence>
<proteinExistence type="predicted"/>
<organism evidence="18 19">
    <name type="scientific">Sphingopyxis granuli</name>
    <dbReference type="NCBI Taxonomy" id="267128"/>
    <lineage>
        <taxon>Bacteria</taxon>
        <taxon>Pseudomonadati</taxon>
        <taxon>Pseudomonadota</taxon>
        <taxon>Alphaproteobacteria</taxon>
        <taxon>Sphingomonadales</taxon>
        <taxon>Sphingomonadaceae</taxon>
        <taxon>Sphingopyxis</taxon>
    </lineage>
</organism>
<dbReference type="EMBL" id="CP012199">
    <property type="protein sequence ID" value="AMG75324.1"/>
    <property type="molecule type" value="Genomic_DNA"/>
</dbReference>
<evidence type="ECO:0000259" key="17">
    <source>
        <dbReference type="PROSITE" id="PS50035"/>
    </source>
</evidence>
<comment type="function">
    <text evidence="1">Could be a virulence factor.</text>
</comment>
<feature type="transmembrane region" description="Helical" evidence="16">
    <location>
        <begin position="38"/>
        <end position="56"/>
    </location>
</feature>
<feature type="domain" description="PLD phosphodiesterase" evidence="17">
    <location>
        <begin position="215"/>
        <end position="242"/>
    </location>
</feature>
<keyword evidence="8 16" id="KW-0812">Transmembrane</keyword>
<keyword evidence="6" id="KW-0964">Secreted</keyword>
<name>A0AA86L3N5_9SPHN</name>
<reference evidence="18 19" key="1">
    <citation type="journal article" date="2016" name="BMC Genomics">
        <title>Genomic analysis of the nitrate-respiring Sphingopyxis granuli (formerly Sphingomonas macrogoltabida) strain TFA.</title>
        <authorList>
            <person name="Garcia-Romero I."/>
            <person name="Perez-Pulido A.J."/>
            <person name="Gonzalez-Flores Y.E."/>
            <person name="Reyes-Ramirez F."/>
            <person name="Santero E."/>
            <person name="Floriano B."/>
        </authorList>
    </citation>
    <scope>NUCLEOTIDE SEQUENCE [LARGE SCALE GENOMIC DNA]</scope>
    <source>
        <strain evidence="18 19">TFA</strain>
    </source>
</reference>
<dbReference type="KEGG" id="sgi:SGRAN_2977"/>
<dbReference type="SUPFAM" id="SSF56024">
    <property type="entry name" value="Phospholipase D/nuclease"/>
    <property type="match status" value="2"/>
</dbReference>
<dbReference type="PANTHER" id="PTHR21248:SF22">
    <property type="entry name" value="PHOSPHOLIPASE D"/>
    <property type="match status" value="1"/>
</dbReference>
<evidence type="ECO:0000256" key="3">
    <source>
        <dbReference type="ARBA" id="ARBA00004651"/>
    </source>
</evidence>
<dbReference type="InterPro" id="IPR001736">
    <property type="entry name" value="PLipase_D/transphosphatidylase"/>
</dbReference>
<evidence type="ECO:0000256" key="8">
    <source>
        <dbReference type="ARBA" id="ARBA00022692"/>
    </source>
</evidence>
<evidence type="ECO:0000256" key="16">
    <source>
        <dbReference type="SAM" id="Phobius"/>
    </source>
</evidence>
<evidence type="ECO:0000256" key="9">
    <source>
        <dbReference type="ARBA" id="ARBA00022737"/>
    </source>
</evidence>
<evidence type="ECO:0000256" key="11">
    <source>
        <dbReference type="ARBA" id="ARBA00023098"/>
    </source>
</evidence>
<dbReference type="Pfam" id="PF13396">
    <property type="entry name" value="PLDc_N"/>
    <property type="match status" value="1"/>
</dbReference>
<keyword evidence="7" id="KW-0808">Transferase</keyword>
<keyword evidence="4" id="KW-1003">Cell membrane</keyword>
<evidence type="ECO:0000256" key="6">
    <source>
        <dbReference type="ARBA" id="ARBA00022525"/>
    </source>
</evidence>
<gene>
    <name evidence="18" type="primary">cls2</name>
    <name evidence="18" type="ORF">SGRAN_2977</name>
</gene>